<accession>A0A0J1BF96</accession>
<evidence type="ECO:0000313" key="1">
    <source>
        <dbReference type="EMBL" id="KLU05191.1"/>
    </source>
</evidence>
<gene>
    <name evidence="1" type="ORF">RISK_002767</name>
</gene>
<proteinExistence type="predicted"/>
<name>A0A0J1BF96_RHOIS</name>
<dbReference type="PATRIC" id="fig|595434.4.peg.2637"/>
<dbReference type="AlphaFoldDB" id="A0A0J1BF96"/>
<protein>
    <submittedName>
        <fullName evidence="1">Uncharacterized protein</fullName>
    </submittedName>
</protein>
<sequence length="49" mass="5755">MFLFEDCYWIKIYDLNATGASLNFGRYEVHLLDEDGPQAKMTCDRYTAE</sequence>
<reference evidence="1" key="1">
    <citation type="submission" date="2015-05" db="EMBL/GenBank/DDBJ databases">
        <title>Permanent draft genome of Rhodopirellula islandicus K833.</title>
        <authorList>
            <person name="Kizina J."/>
            <person name="Richter M."/>
            <person name="Glockner F.O."/>
            <person name="Harder J."/>
        </authorList>
    </citation>
    <scope>NUCLEOTIDE SEQUENCE [LARGE SCALE GENOMIC DNA]</scope>
    <source>
        <strain evidence="1">K833</strain>
    </source>
</reference>
<organism evidence="1 2">
    <name type="scientific">Rhodopirellula islandica</name>
    <dbReference type="NCBI Taxonomy" id="595434"/>
    <lineage>
        <taxon>Bacteria</taxon>
        <taxon>Pseudomonadati</taxon>
        <taxon>Planctomycetota</taxon>
        <taxon>Planctomycetia</taxon>
        <taxon>Pirellulales</taxon>
        <taxon>Pirellulaceae</taxon>
        <taxon>Rhodopirellula</taxon>
    </lineage>
</organism>
<comment type="caution">
    <text evidence="1">The sequence shown here is derived from an EMBL/GenBank/DDBJ whole genome shotgun (WGS) entry which is preliminary data.</text>
</comment>
<keyword evidence="2" id="KW-1185">Reference proteome</keyword>
<evidence type="ECO:0000313" key="2">
    <source>
        <dbReference type="Proteomes" id="UP000036367"/>
    </source>
</evidence>
<dbReference type="EMBL" id="LECT01000022">
    <property type="protein sequence ID" value="KLU05191.1"/>
    <property type="molecule type" value="Genomic_DNA"/>
</dbReference>
<dbReference type="Proteomes" id="UP000036367">
    <property type="component" value="Unassembled WGS sequence"/>
</dbReference>